<dbReference type="GO" id="GO:0005764">
    <property type="term" value="C:lysosome"/>
    <property type="evidence" value="ECO:0007669"/>
    <property type="project" value="TreeGrafter"/>
</dbReference>
<proteinExistence type="inferred from homology"/>
<dbReference type="GO" id="GO:0005975">
    <property type="term" value="P:carbohydrate metabolic process"/>
    <property type="evidence" value="ECO:0007669"/>
    <property type="project" value="InterPro"/>
</dbReference>
<evidence type="ECO:0000313" key="12">
    <source>
        <dbReference type="EMBL" id="CAD7252389.1"/>
    </source>
</evidence>
<dbReference type="GO" id="GO:0030203">
    <property type="term" value="P:glycosaminoglycan metabolic process"/>
    <property type="evidence" value="ECO:0007669"/>
    <property type="project" value="TreeGrafter"/>
</dbReference>
<dbReference type="SUPFAM" id="SSF51445">
    <property type="entry name" value="(Trans)glycosidases"/>
    <property type="match status" value="1"/>
</dbReference>
<dbReference type="InterPro" id="IPR017853">
    <property type="entry name" value="GH"/>
</dbReference>
<evidence type="ECO:0000256" key="8">
    <source>
        <dbReference type="PIRSR" id="PIRSR001093-1"/>
    </source>
</evidence>
<keyword evidence="13" id="KW-1185">Reference proteome</keyword>
<dbReference type="InterPro" id="IPR029018">
    <property type="entry name" value="Hex-like_dom2"/>
</dbReference>
<keyword evidence="4 7" id="KW-0378">Hydrolase</keyword>
<dbReference type="Pfam" id="PF00728">
    <property type="entry name" value="Glyco_hydro_20"/>
    <property type="match status" value="1"/>
</dbReference>
<evidence type="ECO:0000313" key="13">
    <source>
        <dbReference type="Proteomes" id="UP000677054"/>
    </source>
</evidence>
<dbReference type="Gene3D" id="3.20.20.80">
    <property type="entry name" value="Glycosidases"/>
    <property type="match status" value="1"/>
</dbReference>
<keyword evidence="5" id="KW-0325">Glycoprotein</keyword>
<evidence type="ECO:0000256" key="6">
    <source>
        <dbReference type="ARBA" id="ARBA00023295"/>
    </source>
</evidence>
<feature type="domain" description="Beta-hexosaminidase eukaryotic type N-terminal" evidence="11">
    <location>
        <begin position="37"/>
        <end position="153"/>
    </location>
</feature>
<dbReference type="Pfam" id="PF14845">
    <property type="entry name" value="Glycohydro_20b2"/>
    <property type="match status" value="1"/>
</dbReference>
<dbReference type="GO" id="GO:0016020">
    <property type="term" value="C:membrane"/>
    <property type="evidence" value="ECO:0007669"/>
    <property type="project" value="TreeGrafter"/>
</dbReference>
<dbReference type="PANTHER" id="PTHR22600">
    <property type="entry name" value="BETA-HEXOSAMINIDASE"/>
    <property type="match status" value="1"/>
</dbReference>
<feature type="chain" id="PRO_5036402846" description="Beta-hexosaminidase" evidence="9">
    <location>
        <begin position="17"/>
        <end position="557"/>
    </location>
</feature>
<dbReference type="InterPro" id="IPR015883">
    <property type="entry name" value="Glyco_hydro_20_cat"/>
</dbReference>
<dbReference type="OrthoDB" id="428480at2759"/>
<dbReference type="PRINTS" id="PR00738">
    <property type="entry name" value="GLHYDRLASE20"/>
</dbReference>
<comment type="similarity">
    <text evidence="2 7">Belongs to the glycosyl hydrolase 20 family.</text>
</comment>
<evidence type="ECO:0000256" key="3">
    <source>
        <dbReference type="ARBA" id="ARBA00022729"/>
    </source>
</evidence>
<accession>A0A7R9AE93</accession>
<evidence type="ECO:0000256" key="9">
    <source>
        <dbReference type="SAM" id="SignalP"/>
    </source>
</evidence>
<sequence length="557" mass="63955">MHTLAIFFLVLPLCQGELFPVAARFILPGYRYPPGSPWPHPRVWGNTSELVTLNPSNFLLTSNTDCDVITGAIDRYRPLIFIDPDAVVSSDLVAIPSLTIQVLTDEHCTLFPQLDSDPDYEAYTLDIPSSGGAKVEAKTIWGALRGLETFSQLVWTLKDDNGNSFAVANVTKIEDKPRFPHRGILLDTARHFLTVETLKRNLDAMAYNKFNVFHWHLTDDQAFPYQSQVFPLLSEKGAYTQRHLFRQDDVREVMEYARLRGIRVIPEIDSPGHTHAMRKGHPELLTACYGDGVNPGTPDYPNHADREVLDPSKNSTYEFMKTLFQELKDLFQDKFLHLGMDEVKHACWESSPEIQNFMTENGIQDYSQLEQYYINRHVAMIQGLGSRYISYQDPIELGLDLGDALVQVWKDGELGGEFSSWQDYMMMVTGKGYQVIFSSCWYLNYISYGEDWRRYYECDPTNFPGTEEERSLVVGGEAAVWGEFVDGVNLEARLWPRASAVAERLWSDPVDVLGNTDDALFRIHQHRCRMLRFTSWFFWSFWFDEREVTNSNFAGEE</sequence>
<comment type="catalytic activity">
    <reaction evidence="1 7">
        <text>Hydrolysis of terminal non-reducing N-acetyl-D-hexosamine residues in N-acetyl-beta-D-hexosaminides.</text>
        <dbReference type="EC" id="3.2.1.52"/>
    </reaction>
</comment>
<dbReference type="Proteomes" id="UP000677054">
    <property type="component" value="Unassembled WGS sequence"/>
</dbReference>
<evidence type="ECO:0000259" key="11">
    <source>
        <dbReference type="Pfam" id="PF14845"/>
    </source>
</evidence>
<dbReference type="EMBL" id="CAJPEV010004380">
    <property type="protein sequence ID" value="CAG0901695.1"/>
    <property type="molecule type" value="Genomic_DNA"/>
</dbReference>
<reference evidence="12" key="1">
    <citation type="submission" date="2020-11" db="EMBL/GenBank/DDBJ databases">
        <authorList>
            <person name="Tran Van P."/>
        </authorList>
    </citation>
    <scope>NUCLEOTIDE SEQUENCE</scope>
</reference>
<evidence type="ECO:0000256" key="1">
    <source>
        <dbReference type="ARBA" id="ARBA00001231"/>
    </source>
</evidence>
<keyword evidence="3 9" id="KW-0732">Signal</keyword>
<name>A0A7R9AE93_9CRUS</name>
<evidence type="ECO:0000256" key="7">
    <source>
        <dbReference type="PIRNR" id="PIRNR001093"/>
    </source>
</evidence>
<feature type="active site" description="Proton donor" evidence="8">
    <location>
        <position position="342"/>
    </location>
</feature>
<dbReference type="GO" id="GO:0006689">
    <property type="term" value="P:ganglioside catabolic process"/>
    <property type="evidence" value="ECO:0007669"/>
    <property type="project" value="TreeGrafter"/>
</dbReference>
<keyword evidence="6 7" id="KW-0326">Glycosidase</keyword>
<protein>
    <recommendedName>
        <fullName evidence="7">Beta-hexosaminidase</fullName>
        <ecNumber evidence="7">3.2.1.52</ecNumber>
    </recommendedName>
</protein>
<evidence type="ECO:0000256" key="2">
    <source>
        <dbReference type="ARBA" id="ARBA00006285"/>
    </source>
</evidence>
<dbReference type="InterPro" id="IPR025705">
    <property type="entry name" value="Beta_hexosaminidase_sua/sub"/>
</dbReference>
<dbReference type="Gene3D" id="3.30.379.10">
    <property type="entry name" value="Chitobiase/beta-hexosaminidase domain 2-like"/>
    <property type="match status" value="1"/>
</dbReference>
<dbReference type="FunFam" id="3.20.20.80:FF:000063">
    <property type="entry name" value="Beta-hexosaminidase"/>
    <property type="match status" value="1"/>
</dbReference>
<evidence type="ECO:0000256" key="4">
    <source>
        <dbReference type="ARBA" id="ARBA00022801"/>
    </source>
</evidence>
<dbReference type="InterPro" id="IPR029019">
    <property type="entry name" value="HEX_eukaryotic_N"/>
</dbReference>
<dbReference type="AlphaFoldDB" id="A0A7R9AE93"/>
<organism evidence="12">
    <name type="scientific">Darwinula stevensoni</name>
    <dbReference type="NCBI Taxonomy" id="69355"/>
    <lineage>
        <taxon>Eukaryota</taxon>
        <taxon>Metazoa</taxon>
        <taxon>Ecdysozoa</taxon>
        <taxon>Arthropoda</taxon>
        <taxon>Crustacea</taxon>
        <taxon>Oligostraca</taxon>
        <taxon>Ostracoda</taxon>
        <taxon>Podocopa</taxon>
        <taxon>Podocopida</taxon>
        <taxon>Darwinulocopina</taxon>
        <taxon>Darwinuloidea</taxon>
        <taxon>Darwinulidae</taxon>
        <taxon>Darwinula</taxon>
    </lineage>
</organism>
<dbReference type="EMBL" id="LR903897">
    <property type="protein sequence ID" value="CAD7252389.1"/>
    <property type="molecule type" value="Genomic_DNA"/>
</dbReference>
<dbReference type="PANTHER" id="PTHR22600:SF21">
    <property type="entry name" value="BETA-HEXOSAMINIDASE A"/>
    <property type="match status" value="1"/>
</dbReference>
<evidence type="ECO:0000256" key="5">
    <source>
        <dbReference type="ARBA" id="ARBA00023180"/>
    </source>
</evidence>
<dbReference type="GO" id="GO:0004563">
    <property type="term" value="F:beta-N-acetylhexosaminidase activity"/>
    <property type="evidence" value="ECO:0007669"/>
    <property type="project" value="UniProtKB-EC"/>
</dbReference>
<dbReference type="EC" id="3.2.1.52" evidence="7"/>
<evidence type="ECO:0000259" key="10">
    <source>
        <dbReference type="Pfam" id="PF00728"/>
    </source>
</evidence>
<dbReference type="PIRSF" id="PIRSF001093">
    <property type="entry name" value="B-hxosamndse_ab_euk"/>
    <property type="match status" value="1"/>
</dbReference>
<feature type="domain" description="Glycoside hydrolase family 20 catalytic" evidence="10">
    <location>
        <begin position="179"/>
        <end position="508"/>
    </location>
</feature>
<dbReference type="CDD" id="cd06562">
    <property type="entry name" value="GH20_HexA_HexB-like"/>
    <property type="match status" value="1"/>
</dbReference>
<dbReference type="SUPFAM" id="SSF55545">
    <property type="entry name" value="beta-N-acetylhexosaminidase-like domain"/>
    <property type="match status" value="1"/>
</dbReference>
<gene>
    <name evidence="12" type="ORF">DSTB1V02_LOCUS12147</name>
</gene>
<feature type="signal peptide" evidence="9">
    <location>
        <begin position="1"/>
        <end position="16"/>
    </location>
</feature>